<reference evidence="18 19" key="1">
    <citation type="journal article" date="2023" name="bioRxiv">
        <title>Conserved and derived expression patterns and positive selection on dental genes reveal complex evolutionary context of ever-growing rodent molars.</title>
        <authorList>
            <person name="Calamari Z.T."/>
            <person name="Song A."/>
            <person name="Cohen E."/>
            <person name="Akter M."/>
            <person name="Roy R.D."/>
            <person name="Hallikas O."/>
            <person name="Christensen M.M."/>
            <person name="Li P."/>
            <person name="Marangoni P."/>
            <person name="Jernvall J."/>
            <person name="Klein O.D."/>
        </authorList>
    </citation>
    <scope>NUCLEOTIDE SEQUENCE [LARGE SCALE GENOMIC DNA]</scope>
    <source>
        <strain evidence="18">V071</strain>
    </source>
</reference>
<protein>
    <recommendedName>
        <fullName evidence="3 14">Cytochrome c oxidase subunit 2</fullName>
    </recommendedName>
</protein>
<dbReference type="EMBL" id="JBBHLL010000310">
    <property type="protein sequence ID" value="KAK7806174.1"/>
    <property type="molecule type" value="Genomic_DNA"/>
</dbReference>
<evidence type="ECO:0000259" key="16">
    <source>
        <dbReference type="PROSITE" id="PS50857"/>
    </source>
</evidence>
<feature type="domain" description="Cytochrome oxidase subunit II transmembrane region profile" evidence="17">
    <location>
        <begin position="109"/>
        <end position="229"/>
    </location>
</feature>
<dbReference type="Gene3D" id="1.10.287.90">
    <property type="match status" value="1"/>
</dbReference>
<feature type="transmembrane region" description="Helical" evidence="15">
    <location>
        <begin position="25"/>
        <end position="43"/>
    </location>
</feature>
<feature type="domain" description="Cytochrome oxidase subunit II copper A binding" evidence="16">
    <location>
        <begin position="159"/>
        <end position="229"/>
    </location>
</feature>
<dbReference type="InterPro" id="IPR008972">
    <property type="entry name" value="Cupredoxin"/>
</dbReference>
<name>A0AAW0HVY4_MYOGA</name>
<evidence type="ECO:0000256" key="8">
    <source>
        <dbReference type="ARBA" id="ARBA00022967"/>
    </source>
</evidence>
<evidence type="ECO:0000256" key="3">
    <source>
        <dbReference type="ARBA" id="ARBA00015946"/>
    </source>
</evidence>
<comment type="subcellular location">
    <subcellularLocation>
        <location evidence="1">Membrane</location>
        <topology evidence="1">Multi-pass membrane protein</topology>
    </subcellularLocation>
    <subcellularLocation>
        <location evidence="14">Mitochondrion inner membrane</location>
        <topology evidence="14">Multi-pass membrane protein</topology>
    </subcellularLocation>
</comment>
<dbReference type="PANTHER" id="PTHR22888">
    <property type="entry name" value="CYTOCHROME C OXIDASE, SUBUNIT II"/>
    <property type="match status" value="1"/>
</dbReference>
<keyword evidence="14" id="KW-0999">Mitochondrion inner membrane</keyword>
<dbReference type="InterPro" id="IPR036257">
    <property type="entry name" value="Cyt_c_oxidase_su2_TM_sf"/>
</dbReference>
<comment type="catalytic activity">
    <reaction evidence="13">
        <text>4 Fe(II)-[cytochrome c] + O2 + 8 H(+)(in) = 4 Fe(III)-[cytochrome c] + 2 H2O + 4 H(+)(out)</text>
        <dbReference type="Rhea" id="RHEA:11436"/>
        <dbReference type="Rhea" id="RHEA-COMP:10350"/>
        <dbReference type="Rhea" id="RHEA-COMP:14399"/>
        <dbReference type="ChEBI" id="CHEBI:15377"/>
        <dbReference type="ChEBI" id="CHEBI:15378"/>
        <dbReference type="ChEBI" id="CHEBI:15379"/>
        <dbReference type="ChEBI" id="CHEBI:29033"/>
        <dbReference type="ChEBI" id="CHEBI:29034"/>
        <dbReference type="EC" id="7.1.1.9"/>
    </reaction>
    <physiologicalReaction direction="left-to-right" evidence="13">
        <dbReference type="Rhea" id="RHEA:11437"/>
    </physiologicalReaction>
</comment>
<evidence type="ECO:0000256" key="4">
    <source>
        <dbReference type="ARBA" id="ARBA00022448"/>
    </source>
</evidence>
<dbReference type="PRINTS" id="PR01166">
    <property type="entry name" value="CYCOXIDASEII"/>
</dbReference>
<dbReference type="Gene3D" id="1.20.210.10">
    <property type="entry name" value="Cytochrome c oxidase-like, subunit I domain"/>
    <property type="match status" value="1"/>
</dbReference>
<comment type="caution">
    <text evidence="18">The sequence shown here is derived from an EMBL/GenBank/DDBJ whole genome shotgun (WGS) entry which is preliminary data.</text>
</comment>
<dbReference type="InterPro" id="IPR011759">
    <property type="entry name" value="Cyt_c_oxidase_su2_TM_dom"/>
</dbReference>
<keyword evidence="5 14" id="KW-0679">Respiratory chain</keyword>
<dbReference type="GO" id="GO:0005743">
    <property type="term" value="C:mitochondrial inner membrane"/>
    <property type="evidence" value="ECO:0007669"/>
    <property type="project" value="UniProtKB-SubCell"/>
</dbReference>
<comment type="function">
    <text evidence="14">Component of the cytochrome c oxidase, the last enzyme in the mitochondrial electron transport chain which drives oxidative phosphorylation. The respiratory chain contains 3 multisubunit complexes succinate dehydrogenase (complex II, CII), ubiquinol-cytochrome c oxidoreductase (cytochrome b-c1 complex, complex III, CIII) and cytochrome c oxidase (complex IV, CIV), that cooperate to transfer electrons derived from NADH and succinate to molecular oxygen, creating an electrochemical gradient over the inner membrane that drives transmembrane transport and the ATP synthase. Cytochrome c oxidase is the component of the respiratory chain that catalyzes the reduction of oxygen to water. Electrons originating from reduced cytochrome c in the intermembrane space (IMS) are transferred via the dinuclear copper A center (CU(A)) of subunit 2 and heme A of subunit 1 to the active site in subunit 1, a binuclear center (BNC) formed by heme A3 and copper B (CU(B)). The BNC reduces molecular oxygen to 2 water molecules using 4 electrons from cytochrome c in the IMS and 4 protons from the mitochondrial matrix.</text>
</comment>
<dbReference type="AlphaFoldDB" id="A0AAW0HVY4"/>
<dbReference type="Gene3D" id="2.60.40.420">
    <property type="entry name" value="Cupredoxins - blue copper proteins"/>
    <property type="match status" value="1"/>
</dbReference>
<keyword evidence="14" id="KW-0496">Mitochondrion</keyword>
<dbReference type="GO" id="GO:0042773">
    <property type="term" value="P:ATP synthesis coupled electron transport"/>
    <property type="evidence" value="ECO:0007669"/>
    <property type="project" value="TreeGrafter"/>
</dbReference>
<feature type="non-terminal residue" evidence="18">
    <location>
        <position position="1"/>
    </location>
</feature>
<dbReference type="InterPro" id="IPR002429">
    <property type="entry name" value="CcO_II-like_C"/>
</dbReference>
<dbReference type="Proteomes" id="UP001488838">
    <property type="component" value="Unassembled WGS sequence"/>
</dbReference>
<keyword evidence="9 14" id="KW-0249">Electron transport</keyword>
<dbReference type="GO" id="GO:0005507">
    <property type="term" value="F:copper ion binding"/>
    <property type="evidence" value="ECO:0007669"/>
    <property type="project" value="InterPro"/>
</dbReference>
<evidence type="ECO:0000256" key="12">
    <source>
        <dbReference type="ARBA" id="ARBA00023136"/>
    </source>
</evidence>
<evidence type="ECO:0000256" key="13">
    <source>
        <dbReference type="ARBA" id="ARBA00049512"/>
    </source>
</evidence>
<evidence type="ECO:0000256" key="14">
    <source>
        <dbReference type="RuleBase" id="RU000457"/>
    </source>
</evidence>
<evidence type="ECO:0000313" key="18">
    <source>
        <dbReference type="EMBL" id="KAK7806174.1"/>
    </source>
</evidence>
<feature type="transmembrane region" description="Helical" evidence="15">
    <location>
        <begin position="50"/>
        <end position="66"/>
    </location>
</feature>
<evidence type="ECO:0000256" key="5">
    <source>
        <dbReference type="ARBA" id="ARBA00022660"/>
    </source>
</evidence>
<dbReference type="Pfam" id="PF00116">
    <property type="entry name" value="COX2"/>
    <property type="match status" value="1"/>
</dbReference>
<evidence type="ECO:0000256" key="2">
    <source>
        <dbReference type="ARBA" id="ARBA00007866"/>
    </source>
</evidence>
<dbReference type="SUPFAM" id="SSF49503">
    <property type="entry name" value="Cupredoxins"/>
    <property type="match status" value="1"/>
</dbReference>
<dbReference type="Pfam" id="PF02790">
    <property type="entry name" value="COX2_TM"/>
    <property type="match status" value="1"/>
</dbReference>
<dbReference type="InterPro" id="IPR036927">
    <property type="entry name" value="Cyt_c_oxase-like_su1_sf"/>
</dbReference>
<evidence type="ECO:0000256" key="10">
    <source>
        <dbReference type="ARBA" id="ARBA00022989"/>
    </source>
</evidence>
<keyword evidence="7" id="KW-0460">Magnesium</keyword>
<dbReference type="GO" id="GO:0004129">
    <property type="term" value="F:cytochrome-c oxidase activity"/>
    <property type="evidence" value="ECO:0007669"/>
    <property type="project" value="UniProtKB-EC"/>
</dbReference>
<keyword evidence="8" id="KW-1278">Translocase</keyword>
<sequence>LAAGITILLTDRNLNTTFFDPAGEVYILILPGFGIISHIVTYYSGKKEPFGYIGIILLYELTIYSQNATTLFRLPRCLYHMKHSLIYRIIHFTYSSPNYNLYDLRGLCFQTRSTSRLQDASSPIIEELINFHDHTLIIVFLISSPILYIITLILTTKLTHSSTIDAQEDTNDRSYEYTDYEDLCFDSYTVPTSDLKPGELRLLAVGSRGVLPIELPIRILISSEDVLHS</sequence>
<feature type="transmembrane region" description="Helical" evidence="15">
    <location>
        <begin position="136"/>
        <end position="154"/>
    </location>
</feature>
<evidence type="ECO:0000256" key="9">
    <source>
        <dbReference type="ARBA" id="ARBA00022982"/>
    </source>
</evidence>
<gene>
    <name evidence="18" type="ORF">U0070_002044</name>
</gene>
<evidence type="ECO:0000256" key="1">
    <source>
        <dbReference type="ARBA" id="ARBA00004141"/>
    </source>
</evidence>
<keyword evidence="4 14" id="KW-0813">Transport</keyword>
<dbReference type="PANTHER" id="PTHR22888:SF9">
    <property type="entry name" value="CYTOCHROME C OXIDASE SUBUNIT 2"/>
    <property type="match status" value="1"/>
</dbReference>
<evidence type="ECO:0000259" key="17">
    <source>
        <dbReference type="PROSITE" id="PS50999"/>
    </source>
</evidence>
<proteinExistence type="inferred from homology"/>
<dbReference type="PROSITE" id="PS50999">
    <property type="entry name" value="COX2_TM"/>
    <property type="match status" value="1"/>
</dbReference>
<keyword evidence="11 14" id="KW-0186">Copper</keyword>
<accession>A0AAW0HVY4</accession>
<dbReference type="SUPFAM" id="SSF81442">
    <property type="entry name" value="Cytochrome c oxidase subunit I-like"/>
    <property type="match status" value="1"/>
</dbReference>
<evidence type="ECO:0000256" key="15">
    <source>
        <dbReference type="SAM" id="Phobius"/>
    </source>
</evidence>
<dbReference type="PROSITE" id="PS50857">
    <property type="entry name" value="COX2_CUA"/>
    <property type="match status" value="1"/>
</dbReference>
<organism evidence="18 19">
    <name type="scientific">Myodes glareolus</name>
    <name type="common">Bank vole</name>
    <name type="synonym">Clethrionomys glareolus</name>
    <dbReference type="NCBI Taxonomy" id="447135"/>
    <lineage>
        <taxon>Eukaryota</taxon>
        <taxon>Metazoa</taxon>
        <taxon>Chordata</taxon>
        <taxon>Craniata</taxon>
        <taxon>Vertebrata</taxon>
        <taxon>Euteleostomi</taxon>
        <taxon>Mammalia</taxon>
        <taxon>Eutheria</taxon>
        <taxon>Euarchontoglires</taxon>
        <taxon>Glires</taxon>
        <taxon>Rodentia</taxon>
        <taxon>Myomorpha</taxon>
        <taxon>Muroidea</taxon>
        <taxon>Cricetidae</taxon>
        <taxon>Arvicolinae</taxon>
        <taxon>Myodes</taxon>
    </lineage>
</organism>
<keyword evidence="12 14" id="KW-0472">Membrane</keyword>
<dbReference type="InterPro" id="IPR045187">
    <property type="entry name" value="CcO_II"/>
</dbReference>
<evidence type="ECO:0000256" key="6">
    <source>
        <dbReference type="ARBA" id="ARBA00022692"/>
    </source>
</evidence>
<keyword evidence="6 14" id="KW-0812">Transmembrane</keyword>
<comment type="similarity">
    <text evidence="2 14">Belongs to the cytochrome c oxidase subunit 2 family.</text>
</comment>
<keyword evidence="14" id="KW-0479">Metal-binding</keyword>
<dbReference type="SUPFAM" id="SSF81464">
    <property type="entry name" value="Cytochrome c oxidase subunit II-like, transmembrane region"/>
    <property type="match status" value="1"/>
</dbReference>
<keyword evidence="10 15" id="KW-1133">Transmembrane helix</keyword>
<evidence type="ECO:0000256" key="7">
    <source>
        <dbReference type="ARBA" id="ARBA00022842"/>
    </source>
</evidence>
<evidence type="ECO:0000313" key="19">
    <source>
        <dbReference type="Proteomes" id="UP001488838"/>
    </source>
</evidence>
<keyword evidence="19" id="KW-1185">Reference proteome</keyword>
<evidence type="ECO:0000256" key="11">
    <source>
        <dbReference type="ARBA" id="ARBA00023008"/>
    </source>
</evidence>
<comment type="cofactor">
    <cofactor evidence="14">
        <name>Cu cation</name>
        <dbReference type="ChEBI" id="CHEBI:23378"/>
    </cofactor>
    <text evidence="14">Binds a copper A center.</text>
</comment>